<dbReference type="InterPro" id="IPR052026">
    <property type="entry name" value="ExeA_AAA_ATPase_DNA-bind"/>
</dbReference>
<dbReference type="PANTHER" id="PTHR35894">
    <property type="entry name" value="GENERAL SECRETION PATHWAY PROTEIN A-RELATED"/>
    <property type="match status" value="1"/>
</dbReference>
<gene>
    <name evidence="2" type="ORF">PKB_0748</name>
</gene>
<organism evidence="2 3">
    <name type="scientific">Pseudomonas knackmussii (strain DSM 6978 / CCUG 54928 / LMG 23759 / B13)</name>
    <dbReference type="NCBI Taxonomy" id="1301098"/>
    <lineage>
        <taxon>Bacteria</taxon>
        <taxon>Pseudomonadati</taxon>
        <taxon>Pseudomonadota</taxon>
        <taxon>Gammaproteobacteria</taxon>
        <taxon>Pseudomonadales</taxon>
        <taxon>Pseudomonadaceae</taxon>
        <taxon>Pseudomonas</taxon>
    </lineage>
</organism>
<sequence>MQHLKEVLSTVKKNQRDLARAAEVSPATIAQIINHGHWPKSIDKARLFGRIADFLYEHGANDGDIAALEEEMEPRRANAEAPATPTEAVNDQVNENDQECEPMLMAKQPLLPETKRAFQLYANPFDDLRSADDMYVTPDMLYVRESMYQVAKNDGFLAVIGESGSGKSSLRQALTERLKKEGMPVIVIRPFVLGSEDNDVKGKTLKSSHIAQAIMKRVAPLEKTKSSPEERFGQVYEALKASYASGQRHLLIIEEAHSLSIPTLKHLKRYRELEDGFTKLISIILIGQPELAMKLSPRNADVREVAQRIEITKLEPLPVNLVEAHLVHRFSRAEKNLSDVIDSTGVQALIERLSTSGRDKTSQLYPLAIANLVTAAMNFAAQIGEPLVTGDVVREVV</sequence>
<protein>
    <submittedName>
        <fullName evidence="2">Putative transposase B subunit</fullName>
    </submittedName>
</protein>
<dbReference type="PANTHER" id="PTHR35894:SF1">
    <property type="entry name" value="PHOSPHORIBULOKINASE _ URIDINE KINASE FAMILY"/>
    <property type="match status" value="1"/>
</dbReference>
<evidence type="ECO:0000313" key="2">
    <source>
        <dbReference type="EMBL" id="CDF82116.1"/>
    </source>
</evidence>
<dbReference type="STRING" id="1301098.PKB_0748"/>
<dbReference type="SMART" id="SM00382">
    <property type="entry name" value="AAA"/>
    <property type="match status" value="1"/>
</dbReference>
<dbReference type="GO" id="GO:0016887">
    <property type="term" value="F:ATP hydrolysis activity"/>
    <property type="evidence" value="ECO:0007669"/>
    <property type="project" value="InterPro"/>
</dbReference>
<keyword evidence="3" id="KW-1185">Reference proteome</keyword>
<dbReference type="EMBL" id="HG322950">
    <property type="protein sequence ID" value="CDF82116.1"/>
    <property type="molecule type" value="Genomic_DNA"/>
</dbReference>
<dbReference type="OrthoDB" id="9780149at2"/>
<dbReference type="Gene3D" id="3.40.50.300">
    <property type="entry name" value="P-loop containing nucleotide triphosphate hydrolases"/>
    <property type="match status" value="1"/>
</dbReference>
<dbReference type="Pfam" id="PF13401">
    <property type="entry name" value="AAA_22"/>
    <property type="match status" value="1"/>
</dbReference>
<dbReference type="InterPro" id="IPR003593">
    <property type="entry name" value="AAA+_ATPase"/>
</dbReference>
<dbReference type="RefSeq" id="WP_043249126.1">
    <property type="nucleotide sequence ID" value="NZ_HG322950.1"/>
</dbReference>
<dbReference type="InterPro" id="IPR049945">
    <property type="entry name" value="AAA_22"/>
</dbReference>
<dbReference type="KEGG" id="pkc:PKB_0748"/>
<feature type="domain" description="AAA+ ATPase" evidence="1">
    <location>
        <begin position="153"/>
        <end position="315"/>
    </location>
</feature>
<reference evidence="2 3" key="1">
    <citation type="submission" date="2013-03" db="EMBL/GenBank/DDBJ databases">
        <authorList>
            <person name="Linke B."/>
        </authorList>
    </citation>
    <scope>NUCLEOTIDE SEQUENCE [LARGE SCALE GENOMIC DNA]</scope>
    <source>
        <strain evidence="2 3">B13</strain>
    </source>
</reference>
<dbReference type="Proteomes" id="UP000025241">
    <property type="component" value="Chromosome I"/>
</dbReference>
<accession>A0A024HBB1</accession>
<dbReference type="SUPFAM" id="SSF52540">
    <property type="entry name" value="P-loop containing nucleoside triphosphate hydrolases"/>
    <property type="match status" value="1"/>
</dbReference>
<dbReference type="InterPro" id="IPR027417">
    <property type="entry name" value="P-loop_NTPase"/>
</dbReference>
<evidence type="ECO:0000259" key="1">
    <source>
        <dbReference type="SMART" id="SM00382"/>
    </source>
</evidence>
<proteinExistence type="predicted"/>
<name>A0A024HBB1_PSEKB</name>
<dbReference type="HOGENOM" id="CLU_058952_0_0_6"/>
<dbReference type="AlphaFoldDB" id="A0A024HBB1"/>
<evidence type="ECO:0000313" key="3">
    <source>
        <dbReference type="Proteomes" id="UP000025241"/>
    </source>
</evidence>
<dbReference type="PATRIC" id="fig|1301098.3.peg.754"/>
<reference evidence="2 3" key="2">
    <citation type="submission" date="2014-05" db="EMBL/GenBank/DDBJ databases">
        <title>Genome sequence of the 3-chlorobenzoate degrading bacterium Pseudomonas knackmussii B13 shows multiple evidence for horizontal gene transfer.</title>
        <authorList>
            <person name="Miyazaki R."/>
            <person name="Bertelli C."/>
            <person name="Falquet L."/>
            <person name="Robinson-Rechavi M."/>
            <person name="Gharib W."/>
            <person name="Roy S."/>
            <person name="Van der Meer J.R."/>
        </authorList>
    </citation>
    <scope>NUCLEOTIDE SEQUENCE [LARGE SCALE GENOMIC DNA]</scope>
    <source>
        <strain evidence="2 3">B13</strain>
    </source>
</reference>
<dbReference type="eggNOG" id="COG3267">
    <property type="taxonomic scope" value="Bacteria"/>
</dbReference>